<dbReference type="Proteomes" id="UP000770717">
    <property type="component" value="Unassembled WGS sequence"/>
</dbReference>
<comment type="caution">
    <text evidence="2">The sequence shown here is derived from an EMBL/GenBank/DDBJ whole genome shotgun (WGS) entry which is preliminary data.</text>
</comment>
<dbReference type="AlphaFoldDB" id="A0A8J6FG20"/>
<accession>A0A8J6FG20</accession>
<reference evidence="2" key="1">
    <citation type="thesis" date="2020" institute="ProQuest LLC" country="789 East Eisenhower Parkway, Ann Arbor, MI, USA">
        <title>Comparative Genomics and Chromosome Evolution.</title>
        <authorList>
            <person name="Mudd A.B."/>
        </authorList>
    </citation>
    <scope>NUCLEOTIDE SEQUENCE</scope>
    <source>
        <strain evidence="2">HN-11 Male</strain>
        <tissue evidence="2">Kidney and liver</tissue>
    </source>
</reference>
<gene>
    <name evidence="2" type="ORF">GDO78_006854</name>
</gene>
<sequence length="101" mass="11282">MAHLNSENEQLKSQLQDNETHSQASTNHMPPLPVLLCLLHFLYYGLCGRFGRDGSCIICNHMTLTCAGHGSRLWSIASKCFSGTSLLIAYSLRIDQWAFIP</sequence>
<evidence type="ECO:0000256" key="1">
    <source>
        <dbReference type="SAM" id="MobiDB-lite"/>
    </source>
</evidence>
<protein>
    <submittedName>
        <fullName evidence="2">Uncharacterized protein</fullName>
    </submittedName>
</protein>
<dbReference type="EMBL" id="WNTK01000003">
    <property type="protein sequence ID" value="KAG9486691.1"/>
    <property type="molecule type" value="Genomic_DNA"/>
</dbReference>
<evidence type="ECO:0000313" key="2">
    <source>
        <dbReference type="EMBL" id="KAG9486691.1"/>
    </source>
</evidence>
<organism evidence="2 3">
    <name type="scientific">Eleutherodactylus coqui</name>
    <name type="common">Puerto Rican coqui</name>
    <dbReference type="NCBI Taxonomy" id="57060"/>
    <lineage>
        <taxon>Eukaryota</taxon>
        <taxon>Metazoa</taxon>
        <taxon>Chordata</taxon>
        <taxon>Craniata</taxon>
        <taxon>Vertebrata</taxon>
        <taxon>Euteleostomi</taxon>
        <taxon>Amphibia</taxon>
        <taxon>Batrachia</taxon>
        <taxon>Anura</taxon>
        <taxon>Neobatrachia</taxon>
        <taxon>Hyloidea</taxon>
        <taxon>Eleutherodactylidae</taxon>
        <taxon>Eleutherodactylinae</taxon>
        <taxon>Eleutherodactylus</taxon>
        <taxon>Eleutherodactylus</taxon>
    </lineage>
</organism>
<keyword evidence="3" id="KW-1185">Reference proteome</keyword>
<name>A0A8J6FG20_ELECQ</name>
<proteinExistence type="predicted"/>
<evidence type="ECO:0000313" key="3">
    <source>
        <dbReference type="Proteomes" id="UP000770717"/>
    </source>
</evidence>
<feature type="region of interest" description="Disordered" evidence="1">
    <location>
        <begin position="1"/>
        <end position="28"/>
    </location>
</feature>